<keyword evidence="5" id="KW-1185">Reference proteome</keyword>
<dbReference type="RefSeq" id="WP_378071128.1">
    <property type="nucleotide sequence ID" value="NZ_JBHSBL010000024.1"/>
</dbReference>
<sequence length="206" mass="21300">MFPASRRFPAVLVLLLLTPSAACAEEAAPAPPKAATAPLAPKATTTPVPPAAAATPVPPKPAAVTWGTGPVTVPRSPAVPPVPVVTGIRYAAHPAEGYDRIVFDISGAAPGYAVRYVDEVRADPSDRIVTVPGRAFLLVVLTPAQAHRDDGRVTVSGTRRLDLPMLRAYAVTGDFEGHVSIALGLDDVVGFRVGEASGRIYVDVAA</sequence>
<feature type="chain" id="PRO_5047420927" description="AMIN-like domain-containing protein" evidence="2">
    <location>
        <begin position="25"/>
        <end position="206"/>
    </location>
</feature>
<feature type="region of interest" description="Disordered" evidence="1">
    <location>
        <begin position="31"/>
        <end position="59"/>
    </location>
</feature>
<accession>A0ABV8J5E1</accession>
<evidence type="ECO:0000313" key="4">
    <source>
        <dbReference type="EMBL" id="MFC4070242.1"/>
    </source>
</evidence>
<organism evidence="4 5">
    <name type="scientific">Actinoplanes subglobosus</name>
    <dbReference type="NCBI Taxonomy" id="1547892"/>
    <lineage>
        <taxon>Bacteria</taxon>
        <taxon>Bacillati</taxon>
        <taxon>Actinomycetota</taxon>
        <taxon>Actinomycetes</taxon>
        <taxon>Micromonosporales</taxon>
        <taxon>Micromonosporaceae</taxon>
        <taxon>Actinoplanes</taxon>
    </lineage>
</organism>
<keyword evidence="2" id="KW-0732">Signal</keyword>
<dbReference type="Proteomes" id="UP001595867">
    <property type="component" value="Unassembled WGS sequence"/>
</dbReference>
<evidence type="ECO:0000256" key="2">
    <source>
        <dbReference type="SAM" id="SignalP"/>
    </source>
</evidence>
<evidence type="ECO:0000313" key="5">
    <source>
        <dbReference type="Proteomes" id="UP001595867"/>
    </source>
</evidence>
<feature type="domain" description="AMIN-like" evidence="3">
    <location>
        <begin position="84"/>
        <end position="205"/>
    </location>
</feature>
<dbReference type="InterPro" id="IPR056303">
    <property type="entry name" value="AMIN-like"/>
</dbReference>
<comment type="caution">
    <text evidence="4">The sequence shown here is derived from an EMBL/GenBank/DDBJ whole genome shotgun (WGS) entry which is preliminary data.</text>
</comment>
<reference evidence="5" key="1">
    <citation type="journal article" date="2019" name="Int. J. Syst. Evol. Microbiol.">
        <title>The Global Catalogue of Microorganisms (GCM) 10K type strain sequencing project: providing services to taxonomists for standard genome sequencing and annotation.</title>
        <authorList>
            <consortium name="The Broad Institute Genomics Platform"/>
            <consortium name="The Broad Institute Genome Sequencing Center for Infectious Disease"/>
            <person name="Wu L."/>
            <person name="Ma J."/>
        </authorList>
    </citation>
    <scope>NUCLEOTIDE SEQUENCE [LARGE SCALE GENOMIC DNA]</scope>
    <source>
        <strain evidence="5">TBRC 5832</strain>
    </source>
</reference>
<evidence type="ECO:0000259" key="3">
    <source>
        <dbReference type="Pfam" id="PF24837"/>
    </source>
</evidence>
<gene>
    <name evidence="4" type="ORF">ACFO0C_35380</name>
</gene>
<dbReference type="EMBL" id="JBHSBL010000024">
    <property type="protein sequence ID" value="MFC4070242.1"/>
    <property type="molecule type" value="Genomic_DNA"/>
</dbReference>
<dbReference type="Pfam" id="PF24837">
    <property type="entry name" value="AMIN-like"/>
    <property type="match status" value="1"/>
</dbReference>
<feature type="signal peptide" evidence="2">
    <location>
        <begin position="1"/>
        <end position="24"/>
    </location>
</feature>
<feature type="compositionally biased region" description="Low complexity" evidence="1">
    <location>
        <begin position="31"/>
        <end position="55"/>
    </location>
</feature>
<evidence type="ECO:0000256" key="1">
    <source>
        <dbReference type="SAM" id="MobiDB-lite"/>
    </source>
</evidence>
<name>A0ABV8J5E1_9ACTN</name>
<protein>
    <recommendedName>
        <fullName evidence="3">AMIN-like domain-containing protein</fullName>
    </recommendedName>
</protein>
<proteinExistence type="predicted"/>